<dbReference type="InterPro" id="IPR001789">
    <property type="entry name" value="Sig_transdc_resp-reg_receiver"/>
</dbReference>
<evidence type="ECO:0000313" key="5">
    <source>
        <dbReference type="EMBL" id="QXE23252.1"/>
    </source>
</evidence>
<dbReference type="AlphaFoldDB" id="A0A975T865"/>
<dbReference type="CDD" id="cd19920">
    <property type="entry name" value="REC_PA4781-like"/>
    <property type="match status" value="1"/>
</dbReference>
<keyword evidence="6" id="KW-1185">Reference proteome</keyword>
<dbReference type="Gene3D" id="3.40.50.2300">
    <property type="match status" value="1"/>
</dbReference>
<reference evidence="5" key="1">
    <citation type="submission" date="2017-04" db="EMBL/GenBank/DDBJ databases">
        <title>Genome deletions in a multicellular cyanobacterial endosymbiont for morphological adaptation in marine diatoms.</title>
        <authorList>
            <person name="Wang Y."/>
            <person name="Gao H."/>
            <person name="Li R."/>
            <person name="Xu X."/>
        </authorList>
    </citation>
    <scope>NUCLEOTIDE SEQUENCE</scope>
    <source>
        <strain evidence="5">FACHB 800</strain>
    </source>
</reference>
<dbReference type="Proteomes" id="UP000683511">
    <property type="component" value="Chromosome"/>
</dbReference>
<name>A0A975T865_9NOST</name>
<keyword evidence="2" id="KW-0175">Coiled coil</keyword>
<protein>
    <submittedName>
        <fullName evidence="5">Response regulator receiver modulated diguanylate cyclase</fullName>
    </submittedName>
</protein>
<feature type="modified residue" description="4-aspartylphosphate" evidence="1">
    <location>
        <position position="59"/>
    </location>
</feature>
<dbReference type="Gene3D" id="3.30.70.270">
    <property type="match status" value="1"/>
</dbReference>
<evidence type="ECO:0000259" key="3">
    <source>
        <dbReference type="PROSITE" id="PS50110"/>
    </source>
</evidence>
<dbReference type="NCBIfam" id="TIGR00254">
    <property type="entry name" value="GGDEF"/>
    <property type="match status" value="1"/>
</dbReference>
<dbReference type="SUPFAM" id="SSF55073">
    <property type="entry name" value="Nucleotide cyclase"/>
    <property type="match status" value="1"/>
</dbReference>
<dbReference type="GO" id="GO:0052621">
    <property type="term" value="F:diguanylate cyclase activity"/>
    <property type="evidence" value="ECO:0007669"/>
    <property type="project" value="TreeGrafter"/>
</dbReference>
<dbReference type="FunFam" id="3.30.70.270:FF:000001">
    <property type="entry name" value="Diguanylate cyclase domain protein"/>
    <property type="match status" value="1"/>
</dbReference>
<organism evidence="5 6">
    <name type="scientific">Richelia sinica FACHB-800</name>
    <dbReference type="NCBI Taxonomy" id="1357546"/>
    <lineage>
        <taxon>Bacteria</taxon>
        <taxon>Bacillati</taxon>
        <taxon>Cyanobacteriota</taxon>
        <taxon>Cyanophyceae</taxon>
        <taxon>Nostocales</taxon>
        <taxon>Nostocaceae</taxon>
        <taxon>Richelia</taxon>
    </lineage>
</organism>
<dbReference type="InterPro" id="IPR000160">
    <property type="entry name" value="GGDEF_dom"/>
</dbReference>
<sequence length="317" mass="35954">MKLFNPEDCLILIVDDVQLNMQFMAEILDQGGYEITCASSGKTALERVQAIRPDLILLDLMMPEMDGLEVCEKLKSNPDFAELPIIFVTVSKNEEHLVKAFEMGAVDYITKPFNAQELLARVKTHLELKHSRQKLKNMLQEQEKIIKQLEELANTDSLTGLYNRRYFFYLAEQEINRAKRYQSPLSIIIIDIDKFKNINDNFGHNVGDEVLKITTKTIMSYLRNTDYCGRFGGEEFVILLPNTDQTGAKTTAERIRQELAKMKMIAGGNSVSITASFGVASYSSDNDEIDTIIQQADKALYIAKRQGRNQVIAIGHD</sequence>
<accession>A0A975T865</accession>
<evidence type="ECO:0000313" key="6">
    <source>
        <dbReference type="Proteomes" id="UP000683511"/>
    </source>
</evidence>
<dbReference type="EMBL" id="CP021056">
    <property type="protein sequence ID" value="QXE23252.1"/>
    <property type="molecule type" value="Genomic_DNA"/>
</dbReference>
<feature type="coiled-coil region" evidence="2">
    <location>
        <begin position="128"/>
        <end position="155"/>
    </location>
</feature>
<dbReference type="CDD" id="cd01949">
    <property type="entry name" value="GGDEF"/>
    <property type="match status" value="1"/>
</dbReference>
<dbReference type="SMART" id="SM00267">
    <property type="entry name" value="GGDEF"/>
    <property type="match status" value="1"/>
</dbReference>
<dbReference type="InterPro" id="IPR011006">
    <property type="entry name" value="CheY-like_superfamily"/>
</dbReference>
<dbReference type="RefSeq" id="WP_190603578.1">
    <property type="nucleotide sequence ID" value="NZ_CP021056.1"/>
</dbReference>
<dbReference type="InterPro" id="IPR029787">
    <property type="entry name" value="Nucleotide_cyclase"/>
</dbReference>
<dbReference type="InterPro" id="IPR050469">
    <property type="entry name" value="Diguanylate_Cyclase"/>
</dbReference>
<dbReference type="PANTHER" id="PTHR45138:SF9">
    <property type="entry name" value="DIGUANYLATE CYCLASE DGCM-RELATED"/>
    <property type="match status" value="1"/>
</dbReference>
<dbReference type="Pfam" id="PF00990">
    <property type="entry name" value="GGDEF"/>
    <property type="match status" value="1"/>
</dbReference>
<gene>
    <name evidence="5" type="ORF">B6N60_01941</name>
</gene>
<dbReference type="GO" id="GO:1902201">
    <property type="term" value="P:negative regulation of bacterial-type flagellum-dependent cell motility"/>
    <property type="evidence" value="ECO:0007669"/>
    <property type="project" value="TreeGrafter"/>
</dbReference>
<dbReference type="PANTHER" id="PTHR45138">
    <property type="entry name" value="REGULATORY COMPONENTS OF SENSORY TRANSDUCTION SYSTEM"/>
    <property type="match status" value="1"/>
</dbReference>
<dbReference type="PROSITE" id="PS50110">
    <property type="entry name" value="RESPONSE_REGULATORY"/>
    <property type="match status" value="1"/>
</dbReference>
<dbReference type="SMART" id="SM00448">
    <property type="entry name" value="REC"/>
    <property type="match status" value="1"/>
</dbReference>
<dbReference type="GO" id="GO:0005886">
    <property type="term" value="C:plasma membrane"/>
    <property type="evidence" value="ECO:0007669"/>
    <property type="project" value="TreeGrafter"/>
</dbReference>
<feature type="domain" description="GGDEF" evidence="4">
    <location>
        <begin position="183"/>
        <end position="316"/>
    </location>
</feature>
<proteinExistence type="predicted"/>
<dbReference type="InterPro" id="IPR043128">
    <property type="entry name" value="Rev_trsase/Diguanyl_cyclase"/>
</dbReference>
<feature type="domain" description="Response regulatory" evidence="3">
    <location>
        <begin position="10"/>
        <end position="126"/>
    </location>
</feature>
<dbReference type="PROSITE" id="PS50887">
    <property type="entry name" value="GGDEF"/>
    <property type="match status" value="1"/>
</dbReference>
<dbReference type="SUPFAM" id="SSF52172">
    <property type="entry name" value="CheY-like"/>
    <property type="match status" value="1"/>
</dbReference>
<dbReference type="KEGG" id="rsin:B6N60_01941"/>
<evidence type="ECO:0000256" key="1">
    <source>
        <dbReference type="PROSITE-ProRule" id="PRU00169"/>
    </source>
</evidence>
<evidence type="ECO:0000256" key="2">
    <source>
        <dbReference type="SAM" id="Coils"/>
    </source>
</evidence>
<dbReference type="GO" id="GO:0000160">
    <property type="term" value="P:phosphorelay signal transduction system"/>
    <property type="evidence" value="ECO:0007669"/>
    <property type="project" value="InterPro"/>
</dbReference>
<dbReference type="GO" id="GO:0043709">
    <property type="term" value="P:cell adhesion involved in single-species biofilm formation"/>
    <property type="evidence" value="ECO:0007669"/>
    <property type="project" value="TreeGrafter"/>
</dbReference>
<dbReference type="Pfam" id="PF00072">
    <property type="entry name" value="Response_reg"/>
    <property type="match status" value="1"/>
</dbReference>
<keyword evidence="1" id="KW-0597">Phosphoprotein</keyword>
<evidence type="ECO:0000259" key="4">
    <source>
        <dbReference type="PROSITE" id="PS50887"/>
    </source>
</evidence>